<keyword evidence="3" id="KW-0560">Oxidoreductase</keyword>
<dbReference type="Pfam" id="PF03055">
    <property type="entry name" value="RPE65"/>
    <property type="match status" value="1"/>
</dbReference>
<keyword evidence="9" id="KW-0472">Membrane</keyword>
<evidence type="ECO:0000256" key="5">
    <source>
        <dbReference type="ARBA" id="ARBA00039084"/>
    </source>
</evidence>
<evidence type="ECO:0000256" key="3">
    <source>
        <dbReference type="ARBA" id="ARBA00023002"/>
    </source>
</evidence>
<dbReference type="EMBL" id="CM008964">
    <property type="protein sequence ID" value="PNW84576.1"/>
    <property type="molecule type" value="Genomic_DNA"/>
</dbReference>
<dbReference type="FunCoup" id="A8J2Q9">
    <property type="interactions" value="726"/>
</dbReference>
<sequence>MTSSADSPAWSLPQFPMTRTLLHYAAPVACVATTALLVATRKDLITWVYNTIAKSGTKKAGKAYLSGNFGPVPDELFAEDLEVVEGKLPAGLDGFYVRVGPNPLFQPVAGYHWFDGDGMLHGVRLKGGKATYANKYVETERLKQERAAGGPLFPRLGDMFGGKGLALMLLHRLAKALGAVQTSNGTGTANTALVFHAKRLLSLNEGDMPYGIKVLCNGLIDTLGRMKLPSSWKGPFTAHPKLDPETGELIFLGYSFSGQPYVSAGVLDAHGNLSRQWGVELPWPVMMHDMVATQRYVVLMHLPLCFDPECMVKDKTLPFRMRTDLPSRIGLLRRDAPSCPAGGAPVQWFELPGPGFMAFHMVNAWEDPKTGDVKVYACQQDFVNLDLDKVDCSKELAHLTEYSLSPATGAASLRRLSGVVGDFPVVHPGHVTRPCRWTWLATMDTAGSTPSFTGIAKMDLSAPGPAAAAAAASTPAASAASTPITSPSKEQPNGGDAKASKGGKGGDAALPKGDACVGRIIYPPGVFGGEAVFVPRSSTLADPKAAAKLAEDDGWLTVFVYDTNTDTSYFNVYDAKTMAPKPVASVRMPRRVPYGFHGTWVAEQQLKSQVMWV</sequence>
<dbReference type="InParanoid" id="A8J2Q9"/>
<dbReference type="HOGENOM" id="CLU_016472_0_2_1"/>
<keyword evidence="2 7" id="KW-0479">Metal-binding</keyword>
<evidence type="ECO:0000256" key="7">
    <source>
        <dbReference type="PIRSR" id="PIRSR604294-1"/>
    </source>
</evidence>
<evidence type="ECO:0000256" key="9">
    <source>
        <dbReference type="SAM" id="Phobius"/>
    </source>
</evidence>
<evidence type="ECO:0000256" key="1">
    <source>
        <dbReference type="ARBA" id="ARBA00006787"/>
    </source>
</evidence>
<feature type="binding site" evidence="7">
    <location>
        <position position="597"/>
    </location>
    <ligand>
        <name>Fe cation</name>
        <dbReference type="ChEBI" id="CHEBI:24875"/>
        <note>catalytic</note>
    </ligand>
</feature>
<evidence type="ECO:0000313" key="11">
    <source>
        <dbReference type="Proteomes" id="UP000006906"/>
    </source>
</evidence>
<keyword evidence="9" id="KW-1133">Transmembrane helix</keyword>
<feature type="compositionally biased region" description="Low complexity" evidence="8">
    <location>
        <begin position="478"/>
        <end position="488"/>
    </location>
</feature>
<reference evidence="10 11" key="1">
    <citation type="journal article" date="2007" name="Science">
        <title>The Chlamydomonas genome reveals the evolution of key animal and plant functions.</title>
        <authorList>
            <person name="Merchant S.S."/>
            <person name="Prochnik S.E."/>
            <person name="Vallon O."/>
            <person name="Harris E.H."/>
            <person name="Karpowicz S.J."/>
            <person name="Witman G.B."/>
            <person name="Terry A."/>
            <person name="Salamov A."/>
            <person name="Fritz-Laylin L.K."/>
            <person name="Marechal-Drouard L."/>
            <person name="Marshall W.F."/>
            <person name="Qu L.H."/>
            <person name="Nelson D.R."/>
            <person name="Sanderfoot A.A."/>
            <person name="Spalding M.H."/>
            <person name="Kapitonov V.V."/>
            <person name="Ren Q."/>
            <person name="Ferris P."/>
            <person name="Lindquist E."/>
            <person name="Shapiro H."/>
            <person name="Lucas S.M."/>
            <person name="Grimwood J."/>
            <person name="Schmutz J."/>
            <person name="Cardol P."/>
            <person name="Cerutti H."/>
            <person name="Chanfreau G."/>
            <person name="Chen C.L."/>
            <person name="Cognat V."/>
            <person name="Croft M.T."/>
            <person name="Dent R."/>
            <person name="Dutcher S."/>
            <person name="Fernandez E."/>
            <person name="Fukuzawa H."/>
            <person name="Gonzalez-Ballester D."/>
            <person name="Gonzalez-Halphen D."/>
            <person name="Hallmann A."/>
            <person name="Hanikenne M."/>
            <person name="Hippler M."/>
            <person name="Inwood W."/>
            <person name="Jabbari K."/>
            <person name="Kalanon M."/>
            <person name="Kuras R."/>
            <person name="Lefebvre P.A."/>
            <person name="Lemaire S.D."/>
            <person name="Lobanov A.V."/>
            <person name="Lohr M."/>
            <person name="Manuell A."/>
            <person name="Meier I."/>
            <person name="Mets L."/>
            <person name="Mittag M."/>
            <person name="Mittelmeier T."/>
            <person name="Moroney J.V."/>
            <person name="Moseley J."/>
            <person name="Napoli C."/>
            <person name="Nedelcu A.M."/>
            <person name="Niyogi K."/>
            <person name="Novoselov S.V."/>
            <person name="Paulsen I.T."/>
            <person name="Pazour G."/>
            <person name="Purton S."/>
            <person name="Ral J.P."/>
            <person name="Riano-Pachon D.M."/>
            <person name="Riekhof W."/>
            <person name="Rymarquis L."/>
            <person name="Schroda M."/>
            <person name="Stern D."/>
            <person name="Umen J."/>
            <person name="Willows R."/>
            <person name="Wilson N."/>
            <person name="Zimmer S.L."/>
            <person name="Allmer J."/>
            <person name="Balk J."/>
            <person name="Bisova K."/>
            <person name="Chen C.J."/>
            <person name="Elias M."/>
            <person name="Gendler K."/>
            <person name="Hauser C."/>
            <person name="Lamb M.R."/>
            <person name="Ledford H."/>
            <person name="Long J.C."/>
            <person name="Minagawa J."/>
            <person name="Page M.D."/>
            <person name="Pan J."/>
            <person name="Pootakham W."/>
            <person name="Roje S."/>
            <person name="Rose A."/>
            <person name="Stahlberg E."/>
            <person name="Terauchi A.M."/>
            <person name="Yang P."/>
            <person name="Ball S."/>
            <person name="Bowler C."/>
            <person name="Dieckmann C.L."/>
            <person name="Gladyshev V.N."/>
            <person name="Green P."/>
            <person name="Jorgensen R."/>
            <person name="Mayfield S."/>
            <person name="Mueller-Roeber B."/>
            <person name="Rajamani S."/>
            <person name="Sayre R.T."/>
            <person name="Brokstein P."/>
            <person name="Dubchak I."/>
            <person name="Goodstein D."/>
            <person name="Hornick L."/>
            <person name="Huang Y.W."/>
            <person name="Jhaveri J."/>
            <person name="Luo Y."/>
            <person name="Martinez D."/>
            <person name="Ngau W.C."/>
            <person name="Otillar B."/>
            <person name="Poliakov A."/>
            <person name="Porter A."/>
            <person name="Szajkowski L."/>
            <person name="Werner G."/>
            <person name="Zhou K."/>
            <person name="Grigoriev I.V."/>
            <person name="Rokhsar D.S."/>
            <person name="Grossman A.R."/>
        </authorList>
    </citation>
    <scope>NUCLEOTIDE SEQUENCE [LARGE SCALE GENOMIC DNA]</scope>
    <source>
        <strain evidence="11">CC-503</strain>
    </source>
</reference>
<dbReference type="GO" id="GO:0010436">
    <property type="term" value="F:carotenoid dioxygenase activity"/>
    <property type="evidence" value="ECO:0000318"/>
    <property type="project" value="GO_Central"/>
</dbReference>
<evidence type="ECO:0000256" key="8">
    <source>
        <dbReference type="SAM" id="MobiDB-lite"/>
    </source>
</evidence>
<dbReference type="eggNOG" id="KOG1285">
    <property type="taxonomic scope" value="Eukaryota"/>
</dbReference>
<dbReference type="GO" id="GO:0009570">
    <property type="term" value="C:chloroplast stroma"/>
    <property type="evidence" value="ECO:0000318"/>
    <property type="project" value="GO_Central"/>
</dbReference>
<feature type="transmembrane region" description="Helical" evidence="9">
    <location>
        <begin position="20"/>
        <end position="39"/>
    </location>
</feature>
<dbReference type="GeneID" id="5721164"/>
<name>A8J2Q9_CHLRE</name>
<feature type="binding site" evidence="7">
    <location>
        <position position="360"/>
    </location>
    <ligand>
        <name>Fe cation</name>
        <dbReference type="ChEBI" id="CHEBI:24875"/>
        <note>catalytic</note>
    </ligand>
</feature>
<keyword evidence="11" id="KW-1185">Reference proteome</keyword>
<dbReference type="GO" id="GO:0016121">
    <property type="term" value="P:carotene catabolic process"/>
    <property type="evidence" value="ECO:0000318"/>
    <property type="project" value="GO_Central"/>
</dbReference>
<feature type="binding site" evidence="7">
    <location>
        <position position="288"/>
    </location>
    <ligand>
        <name>Fe cation</name>
        <dbReference type="ChEBI" id="CHEBI:24875"/>
        <note>catalytic</note>
    </ligand>
</feature>
<dbReference type="Gramene" id="PNW84576">
    <property type="protein sequence ID" value="PNW84576"/>
    <property type="gene ID" value="CHLRE_03g149650v5"/>
</dbReference>
<dbReference type="EC" id="1.14.99.n4" evidence="5"/>
<evidence type="ECO:0000256" key="2">
    <source>
        <dbReference type="ARBA" id="ARBA00022723"/>
    </source>
</evidence>
<dbReference type="PANTHER" id="PTHR10543">
    <property type="entry name" value="BETA-CAROTENE DIOXYGENASE"/>
    <property type="match status" value="1"/>
</dbReference>
<proteinExistence type="inferred from homology"/>
<evidence type="ECO:0000313" key="10">
    <source>
        <dbReference type="EMBL" id="PNW84576.1"/>
    </source>
</evidence>
<dbReference type="GO" id="GO:0046872">
    <property type="term" value="F:metal ion binding"/>
    <property type="evidence" value="ECO:0007669"/>
    <property type="project" value="UniProtKB-KW"/>
</dbReference>
<keyword evidence="9" id="KW-0812">Transmembrane</keyword>
<comment type="catalytic activity">
    <reaction evidence="6">
        <text>all-trans-zeaxanthin + 2 O2 = 4,9-dimethyldodeca-2,4,6,8,10-pentaenedial + 2 (3R)-hydroxy-beta-ionone</text>
        <dbReference type="Rhea" id="RHEA:26393"/>
        <dbReference type="ChEBI" id="CHEBI:15379"/>
        <dbReference type="ChEBI" id="CHEBI:27547"/>
        <dbReference type="ChEBI" id="CHEBI:53171"/>
        <dbReference type="ChEBI" id="CHEBI:53173"/>
        <dbReference type="EC" id="1.14.99.n4"/>
    </reaction>
</comment>
<dbReference type="PANTHER" id="PTHR10543:SF89">
    <property type="entry name" value="CAROTENOID 9,10(9',10')-CLEAVAGE DIOXYGENASE 1"/>
    <property type="match status" value="1"/>
</dbReference>
<dbReference type="InterPro" id="IPR004294">
    <property type="entry name" value="Carotenoid_Oase"/>
</dbReference>
<comment type="similarity">
    <text evidence="1">Belongs to the carotenoid oxygenase family.</text>
</comment>
<dbReference type="RefSeq" id="XP_001695565.1">
    <property type="nucleotide sequence ID" value="XM_001695513.2"/>
</dbReference>
<comment type="cofactor">
    <cofactor evidence="7">
        <name>Fe(2+)</name>
        <dbReference type="ChEBI" id="CHEBI:29033"/>
    </cofactor>
    <text evidence="7">Binds 1 Fe(2+) ion per subunit.</text>
</comment>
<dbReference type="OMA" id="TVGWYNG"/>
<keyword evidence="4 7" id="KW-0408">Iron</keyword>
<feature type="binding site" evidence="7">
    <location>
        <position position="239"/>
    </location>
    <ligand>
        <name>Fe cation</name>
        <dbReference type="ChEBI" id="CHEBI:24875"/>
        <note>catalytic</note>
    </ligand>
</feature>
<dbReference type="Proteomes" id="UP000006906">
    <property type="component" value="Chromosome 3"/>
</dbReference>
<dbReference type="PaxDb" id="3055-EDP01352"/>
<dbReference type="AlphaFoldDB" id="A8J2Q9"/>
<gene>
    <name evidence="10" type="ORF">CHLRE_03g149650v5</name>
</gene>
<evidence type="ECO:0000256" key="4">
    <source>
        <dbReference type="ARBA" id="ARBA00023004"/>
    </source>
</evidence>
<dbReference type="OrthoDB" id="1069523at2759"/>
<accession>A8J2Q9</accession>
<evidence type="ECO:0000256" key="6">
    <source>
        <dbReference type="ARBA" id="ARBA00048709"/>
    </source>
</evidence>
<protein>
    <recommendedName>
        <fullName evidence="5">carotenoid 9,10-dioxygenase</fullName>
        <ecNumber evidence="5">1.14.99.n4</ecNumber>
    </recommendedName>
</protein>
<feature type="region of interest" description="Disordered" evidence="8">
    <location>
        <begin position="478"/>
        <end position="508"/>
    </location>
</feature>
<organism evidence="10 11">
    <name type="scientific">Chlamydomonas reinhardtii</name>
    <name type="common">Chlamydomonas smithii</name>
    <dbReference type="NCBI Taxonomy" id="3055"/>
    <lineage>
        <taxon>Eukaryota</taxon>
        <taxon>Viridiplantae</taxon>
        <taxon>Chlorophyta</taxon>
        <taxon>core chlorophytes</taxon>
        <taxon>Chlorophyceae</taxon>
        <taxon>CS clade</taxon>
        <taxon>Chlamydomonadales</taxon>
        <taxon>Chlamydomonadaceae</taxon>
        <taxon>Chlamydomonas</taxon>
    </lineage>
</organism>
<dbReference type="STRING" id="3055.A8J2Q9"/>
<dbReference type="KEGG" id="cre:CHLRE_03g149650v5"/>